<dbReference type="InterPro" id="IPR025382">
    <property type="entry name" value="Cap4-like_endonuclease_dom"/>
</dbReference>
<comment type="caution">
    <text evidence="2">The sequence shown here is derived from an EMBL/GenBank/DDBJ whole genome shotgun (WGS) entry which is preliminary data.</text>
</comment>
<accession>A0A9X3DUZ9</accession>
<dbReference type="Pfam" id="PF14130">
    <property type="entry name" value="Cap4_nuclease"/>
    <property type="match status" value="1"/>
</dbReference>
<organism evidence="2 3">
    <name type="scientific">Acinetobacter nematophilus</name>
    <dbReference type="NCBI Taxonomy" id="2994642"/>
    <lineage>
        <taxon>Bacteria</taxon>
        <taxon>Pseudomonadati</taxon>
        <taxon>Pseudomonadota</taxon>
        <taxon>Gammaproteobacteria</taxon>
        <taxon>Moraxellales</taxon>
        <taxon>Moraxellaceae</taxon>
        <taxon>Acinetobacter</taxon>
    </lineage>
</organism>
<reference evidence="2" key="1">
    <citation type="submission" date="2022-11" db="EMBL/GenBank/DDBJ databases">
        <title>Biodiversity and phylogenetic relationships of bacteria.</title>
        <authorList>
            <person name="Machado R.A.R."/>
            <person name="Bhat A."/>
            <person name="Loulou A."/>
            <person name="Kallel S."/>
        </authorList>
    </citation>
    <scope>NUCLEOTIDE SEQUENCE</scope>
    <source>
        <strain evidence="2">A-IN1</strain>
    </source>
</reference>
<keyword evidence="3" id="KW-1185">Reference proteome</keyword>
<dbReference type="AlphaFoldDB" id="A0A9X3DUZ9"/>
<evidence type="ECO:0000313" key="2">
    <source>
        <dbReference type="EMBL" id="MCX5468868.1"/>
    </source>
</evidence>
<dbReference type="EMBL" id="JAPKMY010000007">
    <property type="protein sequence ID" value="MCX5468868.1"/>
    <property type="molecule type" value="Genomic_DNA"/>
</dbReference>
<protein>
    <submittedName>
        <fullName evidence="2">DsDNA nuclease domain-containing protein</fullName>
    </submittedName>
</protein>
<evidence type="ECO:0000259" key="1">
    <source>
        <dbReference type="Pfam" id="PF14130"/>
    </source>
</evidence>
<gene>
    <name evidence="2" type="ORF">OSH00_14095</name>
</gene>
<dbReference type="Proteomes" id="UP001146019">
    <property type="component" value="Unassembled WGS sequence"/>
</dbReference>
<dbReference type="RefSeq" id="WP_266130941.1">
    <property type="nucleotide sequence ID" value="NZ_JAPKMY010000007.1"/>
</dbReference>
<feature type="domain" description="CD-NTase associated protein 4-like DNA endonuclease" evidence="1">
    <location>
        <begin position="16"/>
        <end position="218"/>
    </location>
</feature>
<dbReference type="GO" id="GO:0004518">
    <property type="term" value="F:nuclease activity"/>
    <property type="evidence" value="ECO:0007669"/>
    <property type="project" value="InterPro"/>
</dbReference>
<proteinExistence type="predicted"/>
<evidence type="ECO:0000313" key="3">
    <source>
        <dbReference type="Proteomes" id="UP001146019"/>
    </source>
</evidence>
<sequence length="359" mass="42642">MKNLNILNDDERENKGLDTSLRFEYQIDWAIYHALDKLSQNQEFVVFVEFHEDVLFANSCVFNPSIKFELFQIKTTYKSYTPKSITNVGQTNSILGKMIIGVKDKIFENYVDKLCLLCLEDINFSDKIQETDKDYRFSQLQEHDKKIIANAISSELNFYINSQYEDMIIFRKTGLKLDNSDSHIKHKIYDFIENNYGDVSSRPNSIYRLLKDDLRPKSKHKQRYEYWEDCVKHRGLESKKISEDILKNTDRDIEPELKKIIESQLIEEGEDTMKIARILKKIRDYYLFKLCLKPAAVQTELDQFLDELVLPLDIDDKTTYWKSIDLLDKKVNKYLSLKEYNKFRAVAIYEVFGMLYEQF</sequence>
<name>A0A9X3DUZ9_9GAMM</name>